<evidence type="ECO:0000256" key="12">
    <source>
        <dbReference type="ARBA" id="ARBA00023026"/>
    </source>
</evidence>
<evidence type="ECO:0000256" key="11">
    <source>
        <dbReference type="ARBA" id="ARBA00022837"/>
    </source>
</evidence>
<dbReference type="Gene3D" id="3.40.50.200">
    <property type="entry name" value="Peptidase S8/S53 domain"/>
    <property type="match status" value="1"/>
</dbReference>
<dbReference type="InterPro" id="IPR023828">
    <property type="entry name" value="Peptidase_S8_Ser-AS"/>
</dbReference>
<sequence>MRQMVLFGAAALLLSPLAASSNVIVESLPSVPDGWQLVKKANSSSVIRLRVALESPNVTSGLFEKTLLEISSPTHPSYGQYLSREQAKDLVQPRQESTDAVLAWLESAGIPDQNIENVGDWINFRLTVAEAERLLNADFNIYSHGNSSGLKARTLEYSVPQAIRPHITTIQPTTVFSRMRKNMSGIAKYEQIPDPEGLSSILDSSVLTINKTEALKVCNYLIVPNCLRLLYNIGNYTAKPAAKTIFGISGFLEEYANYEFLDTFLEKYASLSSNQTFTTALVNGGDDYQDGTDDQEANLDIQYAAALGFNTDLRFYSVGGRGPLIPDLDQPYADQNMVEPYLELLTYLLNLTDAELPTTLSTSYGDNERELPLAYAQQVCTMLGQLGARGVSIIFASGDTGPGSACQTNDGTETPRFTPTFPASCPYITTVGGTAGVLPELAVSFSSGGFSDYFPRPAYQDAAVSAYLQQLGPNVFAGLYNTSGRGFPDVAAQGNGFRIVDNGAVASISGTSAAAPTFAAIISLVNNALVAAGRKPLGFLNPWLYSVAGPAGALTDITQGGSRGCGPYSDYSGLPTPEIIGAGWNATAGWDPVTGLGTPLFNKLLVHAFLNTTS</sequence>
<comment type="catalytic activity">
    <reaction evidence="1">
        <text>Release of an N-terminal tripeptide from a polypeptide.</text>
        <dbReference type="EC" id="3.4.14.10"/>
    </reaction>
</comment>
<dbReference type="OMA" id="VTITPDC"/>
<dbReference type="EMBL" id="KI912119">
    <property type="protein sequence ID" value="ETS74541.1"/>
    <property type="molecule type" value="Genomic_DNA"/>
</dbReference>
<feature type="active site" description="Charge relay system" evidence="15">
    <location>
        <position position="300"/>
    </location>
</feature>
<dbReference type="Pfam" id="PF00082">
    <property type="entry name" value="Peptidase_S8"/>
    <property type="match status" value="1"/>
</dbReference>
<reference evidence="19" key="1">
    <citation type="journal article" date="2015" name="BMC Genomics">
        <title>Genomic and transcriptomic analysis of the endophytic fungus Pestalotiopsis fici reveals its lifestyle and high potential for synthesis of natural products.</title>
        <authorList>
            <person name="Wang X."/>
            <person name="Zhang X."/>
            <person name="Liu L."/>
            <person name="Xiang M."/>
            <person name="Wang W."/>
            <person name="Sun X."/>
            <person name="Che Y."/>
            <person name="Guo L."/>
            <person name="Liu G."/>
            <person name="Guo L."/>
            <person name="Wang C."/>
            <person name="Yin W.B."/>
            <person name="Stadler M."/>
            <person name="Zhang X."/>
            <person name="Liu X."/>
        </authorList>
    </citation>
    <scope>NUCLEOTIDE SEQUENCE [LARGE SCALE GENOMIC DNA]</scope>
    <source>
        <strain evidence="19">W106-1 / CGMCC3.15140</strain>
    </source>
</reference>
<keyword evidence="7 15" id="KW-0479">Metal-binding</keyword>
<dbReference type="RefSeq" id="XP_007839797.1">
    <property type="nucleotide sequence ID" value="XM_007841606.1"/>
</dbReference>
<feature type="binding site" evidence="15">
    <location>
        <position position="589"/>
    </location>
    <ligand>
        <name>Ca(2+)</name>
        <dbReference type="ChEBI" id="CHEBI:29108"/>
    </ligand>
</feature>
<dbReference type="PROSITE" id="PS00138">
    <property type="entry name" value="SUBTILASE_SER"/>
    <property type="match status" value="1"/>
</dbReference>
<dbReference type="InParanoid" id="W3WNZ3"/>
<evidence type="ECO:0000256" key="5">
    <source>
        <dbReference type="ARBA" id="ARBA00022525"/>
    </source>
</evidence>
<keyword evidence="6 15" id="KW-0645">Protease</keyword>
<dbReference type="EC" id="3.4.14.10" evidence="4"/>
<evidence type="ECO:0000313" key="18">
    <source>
        <dbReference type="EMBL" id="ETS74541.1"/>
    </source>
</evidence>
<evidence type="ECO:0000256" key="1">
    <source>
        <dbReference type="ARBA" id="ARBA00001910"/>
    </source>
</evidence>
<evidence type="ECO:0000256" key="10">
    <source>
        <dbReference type="ARBA" id="ARBA00022825"/>
    </source>
</evidence>
<dbReference type="OrthoDB" id="409122at2759"/>
<dbReference type="InterPro" id="IPR000209">
    <property type="entry name" value="Peptidase_S8/S53_dom"/>
</dbReference>
<name>W3WNZ3_PESFW</name>
<evidence type="ECO:0000256" key="13">
    <source>
        <dbReference type="ARBA" id="ARBA00023145"/>
    </source>
</evidence>
<dbReference type="HOGENOM" id="CLU_013783_3_0_1"/>
<evidence type="ECO:0000256" key="14">
    <source>
        <dbReference type="ARBA" id="ARBA00023180"/>
    </source>
</evidence>
<dbReference type="GO" id="GO:0004252">
    <property type="term" value="F:serine-type endopeptidase activity"/>
    <property type="evidence" value="ECO:0007669"/>
    <property type="project" value="UniProtKB-UniRule"/>
</dbReference>
<dbReference type="KEGG" id="pfy:PFICI_13025"/>
<dbReference type="PANTHER" id="PTHR14218:SF10">
    <property type="entry name" value="PEPTIDASE S53 DOMAIN-CONTAINING PROTEIN"/>
    <property type="match status" value="1"/>
</dbReference>
<comment type="function">
    <text evidence="2">Secreted tripeptidyl-peptidase which degrades proteins at acidic pHs and is involved in virulence.</text>
</comment>
<protein>
    <recommendedName>
        <fullName evidence="4">tripeptidyl-peptidase II</fullName>
        <ecNumber evidence="4">3.4.14.10</ecNumber>
    </recommendedName>
</protein>
<evidence type="ECO:0000259" key="17">
    <source>
        <dbReference type="PROSITE" id="PS51695"/>
    </source>
</evidence>
<feature type="active site" description="Charge relay system" evidence="15">
    <location>
        <position position="512"/>
    </location>
</feature>
<dbReference type="Pfam" id="PF09286">
    <property type="entry name" value="Pro-kuma_activ"/>
    <property type="match status" value="1"/>
</dbReference>
<dbReference type="CDD" id="cd04056">
    <property type="entry name" value="Peptidases_S53"/>
    <property type="match status" value="1"/>
</dbReference>
<dbReference type="GO" id="GO:0006508">
    <property type="term" value="P:proteolysis"/>
    <property type="evidence" value="ECO:0007669"/>
    <property type="project" value="UniProtKB-KW"/>
</dbReference>
<keyword evidence="10 15" id="KW-0720">Serine protease</keyword>
<dbReference type="InterPro" id="IPR050819">
    <property type="entry name" value="Tripeptidyl-peptidase_I"/>
</dbReference>
<keyword evidence="9 15" id="KW-0378">Hydrolase</keyword>
<dbReference type="PROSITE" id="PS51695">
    <property type="entry name" value="SEDOLISIN"/>
    <property type="match status" value="1"/>
</dbReference>
<evidence type="ECO:0000256" key="15">
    <source>
        <dbReference type="PROSITE-ProRule" id="PRU01032"/>
    </source>
</evidence>
<keyword evidence="14" id="KW-0325">Glycoprotein</keyword>
<gene>
    <name evidence="18" type="ORF">PFICI_13025</name>
</gene>
<dbReference type="InterPro" id="IPR036852">
    <property type="entry name" value="Peptidase_S8/S53_dom_sf"/>
</dbReference>
<feature type="chain" id="PRO_5004834005" description="tripeptidyl-peptidase II" evidence="16">
    <location>
        <begin position="21"/>
        <end position="614"/>
    </location>
</feature>
<comment type="subcellular location">
    <subcellularLocation>
        <location evidence="3">Secreted</location>
        <location evidence="3">Extracellular space</location>
    </subcellularLocation>
</comment>
<dbReference type="GO" id="GO:0008240">
    <property type="term" value="F:tripeptidyl-peptidase activity"/>
    <property type="evidence" value="ECO:0007669"/>
    <property type="project" value="UniProtKB-EC"/>
</dbReference>
<dbReference type="FunFam" id="3.40.50.200:FF:000015">
    <property type="entry name" value="Tripeptidyl peptidase A"/>
    <property type="match status" value="1"/>
</dbReference>
<evidence type="ECO:0000256" key="6">
    <source>
        <dbReference type="ARBA" id="ARBA00022670"/>
    </source>
</evidence>
<keyword evidence="19" id="KW-1185">Reference proteome</keyword>
<dbReference type="GO" id="GO:0046872">
    <property type="term" value="F:metal ion binding"/>
    <property type="evidence" value="ECO:0007669"/>
    <property type="project" value="UniProtKB-UniRule"/>
</dbReference>
<dbReference type="SUPFAM" id="SSF54897">
    <property type="entry name" value="Protease propeptides/inhibitors"/>
    <property type="match status" value="1"/>
</dbReference>
<accession>W3WNZ3</accession>
<comment type="cofactor">
    <cofactor evidence="15">
        <name>Ca(2+)</name>
        <dbReference type="ChEBI" id="CHEBI:29108"/>
    </cofactor>
    <text evidence="15">Binds 1 Ca(2+) ion per subunit.</text>
</comment>
<evidence type="ECO:0000256" key="8">
    <source>
        <dbReference type="ARBA" id="ARBA00022729"/>
    </source>
</evidence>
<evidence type="ECO:0000313" key="19">
    <source>
        <dbReference type="Proteomes" id="UP000030651"/>
    </source>
</evidence>
<keyword evidence="12" id="KW-0843">Virulence</keyword>
<dbReference type="AlphaFoldDB" id="W3WNZ3"/>
<feature type="signal peptide" evidence="16">
    <location>
        <begin position="1"/>
        <end position="20"/>
    </location>
</feature>
<feature type="binding site" evidence="15">
    <location>
        <position position="557"/>
    </location>
    <ligand>
        <name>Ca(2+)</name>
        <dbReference type="ChEBI" id="CHEBI:29108"/>
    </ligand>
</feature>
<evidence type="ECO:0000256" key="16">
    <source>
        <dbReference type="SAM" id="SignalP"/>
    </source>
</evidence>
<feature type="active site" description="Charge relay system" evidence="15">
    <location>
        <position position="296"/>
    </location>
</feature>
<organism evidence="18 19">
    <name type="scientific">Pestalotiopsis fici (strain W106-1 / CGMCC3.15140)</name>
    <dbReference type="NCBI Taxonomy" id="1229662"/>
    <lineage>
        <taxon>Eukaryota</taxon>
        <taxon>Fungi</taxon>
        <taxon>Dikarya</taxon>
        <taxon>Ascomycota</taxon>
        <taxon>Pezizomycotina</taxon>
        <taxon>Sordariomycetes</taxon>
        <taxon>Xylariomycetidae</taxon>
        <taxon>Amphisphaeriales</taxon>
        <taxon>Sporocadaceae</taxon>
        <taxon>Pestalotiopsis</taxon>
    </lineage>
</organism>
<dbReference type="SMART" id="SM00944">
    <property type="entry name" value="Pro-kuma_activ"/>
    <property type="match status" value="1"/>
</dbReference>
<feature type="binding site" evidence="15">
    <location>
        <position position="556"/>
    </location>
    <ligand>
        <name>Ca(2+)</name>
        <dbReference type="ChEBI" id="CHEBI:29108"/>
    </ligand>
</feature>
<feature type="domain" description="Peptidase S53" evidence="17">
    <location>
        <begin position="221"/>
        <end position="611"/>
    </location>
</feature>
<dbReference type="SUPFAM" id="SSF52743">
    <property type="entry name" value="Subtilisin-like"/>
    <property type="match status" value="1"/>
</dbReference>
<dbReference type="eggNOG" id="ENOG502QR6D">
    <property type="taxonomic scope" value="Eukaryota"/>
</dbReference>
<evidence type="ECO:0000256" key="9">
    <source>
        <dbReference type="ARBA" id="ARBA00022801"/>
    </source>
</evidence>
<keyword evidence="5" id="KW-0964">Secreted</keyword>
<feature type="binding site" evidence="15">
    <location>
        <position position="591"/>
    </location>
    <ligand>
        <name>Ca(2+)</name>
        <dbReference type="ChEBI" id="CHEBI:29108"/>
    </ligand>
</feature>
<evidence type="ECO:0000256" key="7">
    <source>
        <dbReference type="ARBA" id="ARBA00022723"/>
    </source>
</evidence>
<keyword evidence="11 15" id="KW-0106">Calcium</keyword>
<dbReference type="Proteomes" id="UP000030651">
    <property type="component" value="Unassembled WGS sequence"/>
</dbReference>
<dbReference type="GeneID" id="19278038"/>
<dbReference type="CDD" id="cd11377">
    <property type="entry name" value="Pro-peptidase_S53"/>
    <property type="match status" value="1"/>
</dbReference>
<dbReference type="InterPro" id="IPR015366">
    <property type="entry name" value="S53_propep"/>
</dbReference>
<keyword evidence="13" id="KW-0865">Zymogen</keyword>
<dbReference type="STRING" id="1229662.W3WNZ3"/>
<dbReference type="GO" id="GO:0005576">
    <property type="term" value="C:extracellular region"/>
    <property type="evidence" value="ECO:0007669"/>
    <property type="project" value="UniProtKB-SubCell"/>
</dbReference>
<keyword evidence="8 16" id="KW-0732">Signal</keyword>
<dbReference type="InterPro" id="IPR030400">
    <property type="entry name" value="Sedolisin_dom"/>
</dbReference>
<evidence type="ECO:0000256" key="4">
    <source>
        <dbReference type="ARBA" id="ARBA00012462"/>
    </source>
</evidence>
<evidence type="ECO:0000256" key="3">
    <source>
        <dbReference type="ARBA" id="ARBA00004239"/>
    </source>
</evidence>
<proteinExistence type="predicted"/>
<evidence type="ECO:0000256" key="2">
    <source>
        <dbReference type="ARBA" id="ARBA00002451"/>
    </source>
</evidence>
<dbReference type="PANTHER" id="PTHR14218">
    <property type="entry name" value="PROTEASE S8 TRIPEPTIDYL PEPTIDASE I CLN2"/>
    <property type="match status" value="1"/>
</dbReference>